<dbReference type="AlphaFoldDB" id="A0A915LB68"/>
<reference evidence="3" key="1">
    <citation type="submission" date="2022-11" db="UniProtKB">
        <authorList>
            <consortium name="WormBaseParasite"/>
        </authorList>
    </citation>
    <scope>IDENTIFICATION</scope>
</reference>
<evidence type="ECO:0000313" key="2">
    <source>
        <dbReference type="Proteomes" id="UP000887565"/>
    </source>
</evidence>
<keyword evidence="2" id="KW-1185">Reference proteome</keyword>
<dbReference type="WBParaSite" id="nRc.2.0.1.t47001-RA">
    <property type="protein sequence ID" value="nRc.2.0.1.t47001-RA"/>
    <property type="gene ID" value="nRc.2.0.1.g47001"/>
</dbReference>
<accession>A0A915LB68</accession>
<evidence type="ECO:0000256" key="1">
    <source>
        <dbReference type="SAM" id="Phobius"/>
    </source>
</evidence>
<feature type="transmembrane region" description="Helical" evidence="1">
    <location>
        <begin position="48"/>
        <end position="68"/>
    </location>
</feature>
<keyword evidence="1" id="KW-0472">Membrane</keyword>
<dbReference type="Proteomes" id="UP000887565">
    <property type="component" value="Unplaced"/>
</dbReference>
<sequence length="69" mass="7955">MKQLFCSKREILPIYLILPRSKDVSFFMMPVHVPAIQAVNKRCRLSSLLYIFLVFALTASFCFPNTALD</sequence>
<keyword evidence="1" id="KW-0812">Transmembrane</keyword>
<keyword evidence="1" id="KW-1133">Transmembrane helix</keyword>
<proteinExistence type="predicted"/>
<protein>
    <submittedName>
        <fullName evidence="3">Uncharacterized protein</fullName>
    </submittedName>
</protein>
<name>A0A915LB68_ROMCU</name>
<organism evidence="2 3">
    <name type="scientific">Romanomermis culicivorax</name>
    <name type="common">Nematode worm</name>
    <dbReference type="NCBI Taxonomy" id="13658"/>
    <lineage>
        <taxon>Eukaryota</taxon>
        <taxon>Metazoa</taxon>
        <taxon>Ecdysozoa</taxon>
        <taxon>Nematoda</taxon>
        <taxon>Enoplea</taxon>
        <taxon>Dorylaimia</taxon>
        <taxon>Mermithida</taxon>
        <taxon>Mermithoidea</taxon>
        <taxon>Mermithidae</taxon>
        <taxon>Romanomermis</taxon>
    </lineage>
</organism>
<evidence type="ECO:0000313" key="3">
    <source>
        <dbReference type="WBParaSite" id="nRc.2.0.1.t47001-RA"/>
    </source>
</evidence>